<feature type="region of interest" description="Disordered" evidence="1">
    <location>
        <begin position="302"/>
        <end position="332"/>
    </location>
</feature>
<gene>
    <name evidence="3" type="ORF">AXI58_12275</name>
</gene>
<accession>A0A150FBG5</accession>
<evidence type="ECO:0000313" key="3">
    <source>
        <dbReference type="EMBL" id="KXZ21723.1"/>
    </source>
</evidence>
<dbReference type="CDD" id="cd01454">
    <property type="entry name" value="vWA_norD_type"/>
    <property type="match status" value="1"/>
</dbReference>
<proteinExistence type="predicted"/>
<dbReference type="RefSeq" id="WP_061521087.1">
    <property type="nucleotide sequence ID" value="NZ_JARLZY010000005.1"/>
</dbReference>
<comment type="caution">
    <text evidence="3">The sequence shown here is derived from an EMBL/GenBank/DDBJ whole genome shotgun (WGS) entry which is preliminary data.</text>
</comment>
<dbReference type="InterPro" id="IPR002035">
    <property type="entry name" value="VWF_A"/>
</dbReference>
<reference evidence="4" key="1">
    <citation type="submission" date="2016-02" db="EMBL/GenBank/DDBJ databases">
        <authorList>
            <person name="Dunlap C."/>
        </authorList>
    </citation>
    <scope>NUCLEOTIDE SEQUENCE [LARGE SCALE GENOMIC DNA]</scope>
    <source>
        <strain evidence="4">NRRL B-41092</strain>
    </source>
</reference>
<dbReference type="InterPro" id="IPR036465">
    <property type="entry name" value="vWFA_dom_sf"/>
</dbReference>
<dbReference type="InterPro" id="IPR051928">
    <property type="entry name" value="NorD/CobT"/>
</dbReference>
<protein>
    <recommendedName>
        <fullName evidence="2">VWFA domain-containing protein</fullName>
    </recommendedName>
</protein>
<dbReference type="PROSITE" id="PS50234">
    <property type="entry name" value="VWFA"/>
    <property type="match status" value="1"/>
</dbReference>
<feature type="region of interest" description="Disordered" evidence="1">
    <location>
        <begin position="249"/>
        <end position="272"/>
    </location>
</feature>
<dbReference type="PANTHER" id="PTHR41248:SF1">
    <property type="entry name" value="NORD PROTEIN"/>
    <property type="match status" value="1"/>
</dbReference>
<dbReference type="Gene3D" id="3.40.50.410">
    <property type="entry name" value="von Willebrand factor, type A domain"/>
    <property type="match status" value="1"/>
</dbReference>
<sequence>MKFIKFNDSTIDSFLFMMLTDLAKTLTKSKEVEVEYGVQSYYNPFEKKIYMSHFWKDRSAADMEAGLKSDVYLRAVGTRSSSFRDFAGFLHDVHRRFTHQSFAKQLFMLLEDIRIEELIKKERPGTKHVFAKRREMYRKYFKTQLTLNLERSIFTDALYCAIFVKLTAESPLEGIPSMREDIDMMRPFIEGQLIRVYESDSTAQIAKITEDLMEGLEEVLEKDMLNTYFFLPELDYEKAAEQPLFESVKEAPSLSDDMTLPEPSDGDEDIHDEEMPTWHRETEASSKSFLQFDIEHGAKSDLGKDAAREGDDGDQALGSVQGSARQTKRKDYSKLEALESKRDEPAGAGMADGKENKFAFPIYKTPEKASPAEELSYKEQAKTIESYQKRLKQMIQKTLEHKKTLPRTDLHAGRLNNKLLRYFTERNPRLFYKKQDPSSEIDAVFTLLVDCSASMFDKMDETKRGIVLFHEALKSVSVPHQIVGFWEDTNDATETSQPNYFNTVIPFEESLKQAAGPLIMQLEPEEDNRDGYAIRQMTKQLMRRSEAQKFLIVFSDGEPAAFGYEQNGIVDTSEAVIEARKRGIEVINVFLSNTAIEESQMKTIQDMYGKFSIFVPDVDQLPDVLYPLLKKLLHKSIG</sequence>
<evidence type="ECO:0000313" key="4">
    <source>
        <dbReference type="Proteomes" id="UP000075430"/>
    </source>
</evidence>
<dbReference type="SMART" id="SM00327">
    <property type="entry name" value="VWA"/>
    <property type="match status" value="1"/>
</dbReference>
<name>A0A150FBG5_9BACI</name>
<dbReference type="PANTHER" id="PTHR41248">
    <property type="entry name" value="NORD PROTEIN"/>
    <property type="match status" value="1"/>
</dbReference>
<organism evidence="3 4">
    <name type="scientific">Bacillus nakamurai</name>
    <dbReference type="NCBI Taxonomy" id="1793963"/>
    <lineage>
        <taxon>Bacteria</taxon>
        <taxon>Bacillati</taxon>
        <taxon>Bacillota</taxon>
        <taxon>Bacilli</taxon>
        <taxon>Bacillales</taxon>
        <taxon>Bacillaceae</taxon>
        <taxon>Bacillus</taxon>
    </lineage>
</organism>
<dbReference type="SUPFAM" id="SSF53300">
    <property type="entry name" value="vWA-like"/>
    <property type="match status" value="1"/>
</dbReference>
<dbReference type="Proteomes" id="UP000075430">
    <property type="component" value="Unassembled WGS sequence"/>
</dbReference>
<keyword evidence="4" id="KW-1185">Reference proteome</keyword>
<dbReference type="STRING" id="1793963.AXI58_12275"/>
<evidence type="ECO:0000256" key="1">
    <source>
        <dbReference type="SAM" id="MobiDB-lite"/>
    </source>
</evidence>
<dbReference type="EMBL" id="LSBA01000006">
    <property type="protein sequence ID" value="KXZ21723.1"/>
    <property type="molecule type" value="Genomic_DNA"/>
</dbReference>
<feature type="domain" description="VWFA" evidence="2">
    <location>
        <begin position="444"/>
        <end position="632"/>
    </location>
</feature>
<dbReference type="AlphaFoldDB" id="A0A150FBG5"/>
<dbReference type="OrthoDB" id="2370292at2"/>
<dbReference type="Pfam" id="PF00092">
    <property type="entry name" value="VWA"/>
    <property type="match status" value="1"/>
</dbReference>
<evidence type="ECO:0000259" key="2">
    <source>
        <dbReference type="PROSITE" id="PS50234"/>
    </source>
</evidence>